<dbReference type="InterPro" id="IPR052031">
    <property type="entry name" value="Membrane_Transporter-Flippase"/>
</dbReference>
<dbReference type="RefSeq" id="WP_182978583.1">
    <property type="nucleotide sequence ID" value="NZ_BAABGB010000006.1"/>
</dbReference>
<reference evidence="8 9" key="1">
    <citation type="submission" date="2020-04" db="EMBL/GenBank/DDBJ databases">
        <title>Description of novel Gluconacetobacter.</title>
        <authorList>
            <person name="Sombolestani A."/>
        </authorList>
    </citation>
    <scope>NUCLEOTIDE SEQUENCE [LARGE SCALE GENOMIC DNA]</scope>
    <source>
        <strain evidence="8 9">LMG 27724</strain>
    </source>
</reference>
<dbReference type="NCBIfam" id="TIGR00797">
    <property type="entry name" value="matE"/>
    <property type="match status" value="1"/>
</dbReference>
<keyword evidence="4 7" id="KW-0812">Transmembrane</keyword>
<evidence type="ECO:0000256" key="7">
    <source>
        <dbReference type="SAM" id="Phobius"/>
    </source>
</evidence>
<feature type="transmembrane region" description="Helical" evidence="7">
    <location>
        <begin position="12"/>
        <end position="33"/>
    </location>
</feature>
<feature type="transmembrane region" description="Helical" evidence="7">
    <location>
        <begin position="45"/>
        <end position="73"/>
    </location>
</feature>
<feature type="transmembrane region" description="Helical" evidence="7">
    <location>
        <begin position="131"/>
        <end position="152"/>
    </location>
</feature>
<keyword evidence="2" id="KW-0813">Transport</keyword>
<feature type="transmembrane region" description="Helical" evidence="7">
    <location>
        <begin position="383"/>
        <end position="402"/>
    </location>
</feature>
<dbReference type="GO" id="GO:0005886">
    <property type="term" value="C:plasma membrane"/>
    <property type="evidence" value="ECO:0007669"/>
    <property type="project" value="UniProtKB-SubCell"/>
</dbReference>
<feature type="transmembrane region" description="Helical" evidence="7">
    <location>
        <begin position="190"/>
        <end position="215"/>
    </location>
</feature>
<evidence type="ECO:0000313" key="8">
    <source>
        <dbReference type="EMBL" id="MBB2172001.1"/>
    </source>
</evidence>
<keyword evidence="3" id="KW-1003">Cell membrane</keyword>
<feature type="transmembrane region" description="Helical" evidence="7">
    <location>
        <begin position="355"/>
        <end position="376"/>
    </location>
</feature>
<evidence type="ECO:0000256" key="4">
    <source>
        <dbReference type="ARBA" id="ARBA00022692"/>
    </source>
</evidence>
<dbReference type="GO" id="GO:0015297">
    <property type="term" value="F:antiporter activity"/>
    <property type="evidence" value="ECO:0007669"/>
    <property type="project" value="InterPro"/>
</dbReference>
<feature type="transmembrane region" description="Helical" evidence="7">
    <location>
        <begin position="281"/>
        <end position="299"/>
    </location>
</feature>
<evidence type="ECO:0000256" key="3">
    <source>
        <dbReference type="ARBA" id="ARBA00022475"/>
    </source>
</evidence>
<accession>A0A7W4NZG8</accession>
<proteinExistence type="predicted"/>
<feature type="transmembrane region" description="Helical" evidence="7">
    <location>
        <begin position="93"/>
        <end position="111"/>
    </location>
</feature>
<gene>
    <name evidence="8" type="ORF">HLH35_07675</name>
</gene>
<keyword evidence="5 7" id="KW-1133">Transmembrane helix</keyword>
<dbReference type="InterPro" id="IPR002528">
    <property type="entry name" value="MATE_fam"/>
</dbReference>
<feature type="transmembrane region" description="Helical" evidence="7">
    <location>
        <begin position="164"/>
        <end position="184"/>
    </location>
</feature>
<dbReference type="PANTHER" id="PTHR43549:SF3">
    <property type="entry name" value="MULTIDRUG RESISTANCE PROTEIN YPNP-RELATED"/>
    <property type="match status" value="1"/>
</dbReference>
<comment type="caution">
    <text evidence="8">The sequence shown here is derived from an EMBL/GenBank/DDBJ whole genome shotgun (WGS) entry which is preliminary data.</text>
</comment>
<sequence length="446" mass="46771">MRDLTQGSIPRLLAGMAGFIGFGLVVQTMYLVVDLYFVAQLGGQAVAGVATGGSVLLFVMALSQAVSVGALSLISRAIGGKDAAEAQTVFEQAMSMALTAAVATLLIGYLAGGRFMAVLSADDATRMAARAYLFASLPSLALMFPTAALGSVLRASGIVAAPMLLQSATVFLNIALAPVLIAGWGTNHPLGTAGAGLATSIATIIGTIILIVLFGRLEMTLRMKVAAPRFAAWRRIAAIGLPSSGEFLLMFVISGVIYWALRRFGPDAQAGFGIGSRIMQSIFLPAMAVAFAAAPIAGQNHGAGRADRVRATFHTAVLISSGIMLALTLLCQLNPELLVLVFTRKSAVVAVASEYLRIVSWNFVAMGLVYSCSAIFQGFGNTGPAFAASASRLATFVLPTLLFARWPQATLHDLWRLSNVSIIIQALISLLLLRRAFRPRGAPRIP</sequence>
<comment type="subcellular location">
    <subcellularLocation>
        <location evidence="1">Cell inner membrane</location>
        <topology evidence="1">Multi-pass membrane protein</topology>
    </subcellularLocation>
</comment>
<feature type="transmembrane region" description="Helical" evidence="7">
    <location>
        <begin position="414"/>
        <end position="433"/>
    </location>
</feature>
<dbReference type="InterPro" id="IPR048279">
    <property type="entry name" value="MdtK-like"/>
</dbReference>
<evidence type="ECO:0000256" key="2">
    <source>
        <dbReference type="ARBA" id="ARBA00022448"/>
    </source>
</evidence>
<keyword evidence="9" id="KW-1185">Reference proteome</keyword>
<keyword evidence="6 7" id="KW-0472">Membrane</keyword>
<dbReference type="PIRSF" id="PIRSF006603">
    <property type="entry name" value="DinF"/>
    <property type="match status" value="1"/>
</dbReference>
<name>A0A7W4NZG8_9PROT</name>
<evidence type="ECO:0000313" key="9">
    <source>
        <dbReference type="Proteomes" id="UP000577891"/>
    </source>
</evidence>
<feature type="transmembrane region" description="Helical" evidence="7">
    <location>
        <begin position="236"/>
        <end position="261"/>
    </location>
</feature>
<dbReference type="PANTHER" id="PTHR43549">
    <property type="entry name" value="MULTIDRUG RESISTANCE PROTEIN YPNP-RELATED"/>
    <property type="match status" value="1"/>
</dbReference>
<evidence type="ECO:0000256" key="5">
    <source>
        <dbReference type="ARBA" id="ARBA00022989"/>
    </source>
</evidence>
<dbReference type="GO" id="GO:0042910">
    <property type="term" value="F:xenobiotic transmembrane transporter activity"/>
    <property type="evidence" value="ECO:0007669"/>
    <property type="project" value="InterPro"/>
</dbReference>
<feature type="transmembrane region" description="Helical" evidence="7">
    <location>
        <begin position="311"/>
        <end position="335"/>
    </location>
</feature>
<evidence type="ECO:0000256" key="1">
    <source>
        <dbReference type="ARBA" id="ARBA00004429"/>
    </source>
</evidence>
<dbReference type="Pfam" id="PF01554">
    <property type="entry name" value="MatE"/>
    <property type="match status" value="2"/>
</dbReference>
<dbReference type="Proteomes" id="UP000577891">
    <property type="component" value="Unassembled WGS sequence"/>
</dbReference>
<protein>
    <submittedName>
        <fullName evidence="8">MATE family efflux transporter</fullName>
    </submittedName>
</protein>
<evidence type="ECO:0000256" key="6">
    <source>
        <dbReference type="ARBA" id="ARBA00023136"/>
    </source>
</evidence>
<dbReference type="EMBL" id="JABEQE010000005">
    <property type="protein sequence ID" value="MBB2172001.1"/>
    <property type="molecule type" value="Genomic_DNA"/>
</dbReference>
<organism evidence="8 9">
    <name type="scientific">Gluconacetobacter asukensis</name>
    <dbReference type="NCBI Taxonomy" id="1017181"/>
    <lineage>
        <taxon>Bacteria</taxon>
        <taxon>Pseudomonadati</taxon>
        <taxon>Pseudomonadota</taxon>
        <taxon>Alphaproteobacteria</taxon>
        <taxon>Acetobacterales</taxon>
        <taxon>Acetobacteraceae</taxon>
        <taxon>Gluconacetobacter</taxon>
    </lineage>
</organism>
<dbReference type="AlphaFoldDB" id="A0A7W4NZG8"/>